<dbReference type="PANTHER" id="PTHR15184">
    <property type="entry name" value="ATP SYNTHASE"/>
    <property type="match status" value="1"/>
</dbReference>
<evidence type="ECO:0000256" key="4">
    <source>
        <dbReference type="ARBA" id="ARBA00022448"/>
    </source>
</evidence>
<evidence type="ECO:0000256" key="8">
    <source>
        <dbReference type="ARBA" id="ARBA00023065"/>
    </source>
</evidence>
<dbReference type="GO" id="GO:0045259">
    <property type="term" value="C:proton-transporting ATP synthase complex"/>
    <property type="evidence" value="ECO:0007669"/>
    <property type="project" value="UniProtKB-KW"/>
</dbReference>
<comment type="caution">
    <text evidence="14">The sequence shown here is derived from an EMBL/GenBank/DDBJ whole genome shotgun (WGS) entry which is preliminary data.</text>
</comment>
<keyword evidence="8" id="KW-0406">Ion transport</keyword>
<dbReference type="Gramene" id="OE9A057398T1">
    <property type="protein sequence ID" value="OE9A057398C1"/>
    <property type="gene ID" value="OE9A057398"/>
</dbReference>
<keyword evidence="4" id="KW-0813">Transport</keyword>
<evidence type="ECO:0000256" key="5">
    <source>
        <dbReference type="ARBA" id="ARBA00022741"/>
    </source>
</evidence>
<feature type="domain" description="ATP synthase A/B type C-terminal" evidence="13">
    <location>
        <begin position="10"/>
        <end position="84"/>
    </location>
</feature>
<proteinExistence type="inferred from homology"/>
<dbReference type="EC" id="7.1.2.2" evidence="3"/>
<dbReference type="CDD" id="cd18110">
    <property type="entry name" value="ATP-synt_F1_beta_C"/>
    <property type="match status" value="1"/>
</dbReference>
<dbReference type="SUPFAM" id="SSF47917">
    <property type="entry name" value="C-terminal domain of alpha and beta subunits of F1 ATP synthase"/>
    <property type="match status" value="1"/>
</dbReference>
<accession>A0A8S0STJ4</accession>
<dbReference type="GO" id="GO:0009535">
    <property type="term" value="C:chloroplast thylakoid membrane"/>
    <property type="evidence" value="ECO:0007669"/>
    <property type="project" value="TreeGrafter"/>
</dbReference>
<dbReference type="GO" id="GO:0005524">
    <property type="term" value="F:ATP binding"/>
    <property type="evidence" value="ECO:0007669"/>
    <property type="project" value="UniProtKB-KW"/>
</dbReference>
<evidence type="ECO:0000256" key="12">
    <source>
        <dbReference type="ARBA" id="ARBA00048383"/>
    </source>
</evidence>
<dbReference type="EMBL" id="CACTIH010005507">
    <property type="protein sequence ID" value="CAA2995764.1"/>
    <property type="molecule type" value="Genomic_DNA"/>
</dbReference>
<evidence type="ECO:0000259" key="13">
    <source>
        <dbReference type="Pfam" id="PF22919"/>
    </source>
</evidence>
<dbReference type="Proteomes" id="UP000594638">
    <property type="component" value="Unassembled WGS sequence"/>
</dbReference>
<dbReference type="Pfam" id="PF22919">
    <property type="entry name" value="ATP-synt_VA_C"/>
    <property type="match status" value="1"/>
</dbReference>
<keyword evidence="15" id="KW-1185">Reference proteome</keyword>
<evidence type="ECO:0000256" key="2">
    <source>
        <dbReference type="ARBA" id="ARBA00008936"/>
    </source>
</evidence>
<dbReference type="PANTHER" id="PTHR15184:SF71">
    <property type="entry name" value="ATP SYNTHASE SUBUNIT BETA, MITOCHONDRIAL"/>
    <property type="match status" value="1"/>
</dbReference>
<keyword evidence="9" id="KW-0472">Membrane</keyword>
<name>A0A8S0STJ4_OLEEU</name>
<evidence type="ECO:0000256" key="7">
    <source>
        <dbReference type="ARBA" id="ARBA00022840"/>
    </source>
</evidence>
<dbReference type="InterPro" id="IPR024034">
    <property type="entry name" value="ATPase_F1/V1_b/a_C"/>
</dbReference>
<dbReference type="Gene3D" id="1.10.1140.10">
    <property type="entry name" value="Bovine Mitochondrial F1-atpase, Atp Synthase Beta Chain, Chain D, domain 3"/>
    <property type="match status" value="1"/>
</dbReference>
<evidence type="ECO:0000256" key="9">
    <source>
        <dbReference type="ARBA" id="ARBA00023136"/>
    </source>
</evidence>
<dbReference type="GO" id="GO:0042776">
    <property type="term" value="P:proton motive force-driven mitochondrial ATP synthesis"/>
    <property type="evidence" value="ECO:0007669"/>
    <property type="project" value="TreeGrafter"/>
</dbReference>
<keyword evidence="11" id="KW-0066">ATP synthesis</keyword>
<dbReference type="OrthoDB" id="895283at2759"/>
<evidence type="ECO:0000256" key="10">
    <source>
        <dbReference type="ARBA" id="ARBA00023196"/>
    </source>
</evidence>
<comment type="catalytic activity">
    <reaction evidence="12">
        <text>ATP + H2O + 4 H(+)(in) = ADP + phosphate + 5 H(+)(out)</text>
        <dbReference type="Rhea" id="RHEA:57720"/>
        <dbReference type="ChEBI" id="CHEBI:15377"/>
        <dbReference type="ChEBI" id="CHEBI:15378"/>
        <dbReference type="ChEBI" id="CHEBI:30616"/>
        <dbReference type="ChEBI" id="CHEBI:43474"/>
        <dbReference type="ChEBI" id="CHEBI:456216"/>
        <dbReference type="EC" id="7.1.2.2"/>
    </reaction>
</comment>
<gene>
    <name evidence="14" type="ORF">OLEA9_A057398</name>
</gene>
<evidence type="ECO:0000256" key="11">
    <source>
        <dbReference type="ARBA" id="ARBA00023310"/>
    </source>
</evidence>
<reference evidence="14 15" key="1">
    <citation type="submission" date="2019-12" db="EMBL/GenBank/DDBJ databases">
        <authorList>
            <person name="Alioto T."/>
            <person name="Alioto T."/>
            <person name="Gomez Garrido J."/>
        </authorList>
    </citation>
    <scope>NUCLEOTIDE SEQUENCE [LARGE SCALE GENOMIC DNA]</scope>
</reference>
<comment type="similarity">
    <text evidence="2">Belongs to the ATPase alpha/beta chains family.</text>
</comment>
<dbReference type="AlphaFoldDB" id="A0A8S0STJ4"/>
<sequence>MCQPQIVGEEHYETLQHYKELENIIVILELDELSEDDRLTVARARKIESFLSQPSFVVEVFTSTPGRYVILVETIRGLQSILSEELDGNSEPTFYLVGNIDETIVKAMNLETKINLQKMTLNLYVLTFN</sequence>
<comment type="subcellular location">
    <subcellularLocation>
        <location evidence="1">Membrane</location>
        <topology evidence="1">Peripheral membrane protein</topology>
    </subcellularLocation>
</comment>
<keyword evidence="5" id="KW-0547">Nucleotide-binding</keyword>
<dbReference type="GO" id="GO:0005739">
    <property type="term" value="C:mitochondrion"/>
    <property type="evidence" value="ECO:0007669"/>
    <property type="project" value="GOC"/>
</dbReference>
<evidence type="ECO:0000313" key="15">
    <source>
        <dbReference type="Proteomes" id="UP000594638"/>
    </source>
</evidence>
<evidence type="ECO:0000313" key="14">
    <source>
        <dbReference type="EMBL" id="CAA2995764.1"/>
    </source>
</evidence>
<keyword evidence="7" id="KW-0067">ATP-binding</keyword>
<protein>
    <recommendedName>
        <fullName evidence="3">H(+)-transporting two-sector ATPase</fullName>
        <ecNumber evidence="3">7.1.2.2</ecNumber>
    </recommendedName>
</protein>
<evidence type="ECO:0000256" key="6">
    <source>
        <dbReference type="ARBA" id="ARBA00022781"/>
    </source>
</evidence>
<evidence type="ECO:0000256" key="1">
    <source>
        <dbReference type="ARBA" id="ARBA00004170"/>
    </source>
</evidence>
<evidence type="ECO:0000256" key="3">
    <source>
        <dbReference type="ARBA" id="ARBA00012473"/>
    </source>
</evidence>
<dbReference type="InterPro" id="IPR055190">
    <property type="entry name" value="ATP-synt_VA_C"/>
</dbReference>
<dbReference type="GO" id="GO:0046933">
    <property type="term" value="F:proton-transporting ATP synthase activity, rotational mechanism"/>
    <property type="evidence" value="ECO:0007669"/>
    <property type="project" value="TreeGrafter"/>
</dbReference>
<keyword evidence="10" id="KW-0139">CF(1)</keyword>
<dbReference type="InterPro" id="IPR050053">
    <property type="entry name" value="ATPase_alpha/beta_chains"/>
</dbReference>
<organism evidence="14 15">
    <name type="scientific">Olea europaea subsp. europaea</name>
    <dbReference type="NCBI Taxonomy" id="158383"/>
    <lineage>
        <taxon>Eukaryota</taxon>
        <taxon>Viridiplantae</taxon>
        <taxon>Streptophyta</taxon>
        <taxon>Embryophyta</taxon>
        <taxon>Tracheophyta</taxon>
        <taxon>Spermatophyta</taxon>
        <taxon>Magnoliopsida</taxon>
        <taxon>eudicotyledons</taxon>
        <taxon>Gunneridae</taxon>
        <taxon>Pentapetalae</taxon>
        <taxon>asterids</taxon>
        <taxon>lamiids</taxon>
        <taxon>Lamiales</taxon>
        <taxon>Oleaceae</taxon>
        <taxon>Oleeae</taxon>
        <taxon>Olea</taxon>
    </lineage>
</organism>
<keyword evidence="6" id="KW-0375">Hydrogen ion transport</keyword>